<evidence type="ECO:0000313" key="3">
    <source>
        <dbReference type="Proteomes" id="UP000034325"/>
    </source>
</evidence>
<dbReference type="AlphaFoldDB" id="A0A0G0PH19"/>
<reference evidence="2 3" key="1">
    <citation type="journal article" date="2015" name="Nature">
        <title>rRNA introns, odd ribosomes, and small enigmatic genomes across a large radiation of phyla.</title>
        <authorList>
            <person name="Brown C.T."/>
            <person name="Hug L.A."/>
            <person name="Thomas B.C."/>
            <person name="Sharon I."/>
            <person name="Castelle C.J."/>
            <person name="Singh A."/>
            <person name="Wilkins M.J."/>
            <person name="Williams K.H."/>
            <person name="Banfield J.F."/>
        </authorList>
    </citation>
    <scope>NUCLEOTIDE SEQUENCE [LARGE SCALE GENOMIC DNA]</scope>
</reference>
<organism evidence="2 3">
    <name type="scientific">Candidatus Woesebacteria bacterium GW2011_GWA1_39_12</name>
    <dbReference type="NCBI Taxonomy" id="1618549"/>
    <lineage>
        <taxon>Bacteria</taxon>
        <taxon>Candidatus Woeseibacteriota</taxon>
    </lineage>
</organism>
<feature type="region of interest" description="Disordered" evidence="1">
    <location>
        <begin position="36"/>
        <end position="73"/>
    </location>
</feature>
<evidence type="ECO:0000256" key="1">
    <source>
        <dbReference type="SAM" id="MobiDB-lite"/>
    </source>
</evidence>
<dbReference type="Proteomes" id="UP000034325">
    <property type="component" value="Unassembled WGS sequence"/>
</dbReference>
<protein>
    <submittedName>
        <fullName evidence="2">Mucin 2, oligomeric mucus/gel-forming</fullName>
    </submittedName>
</protein>
<dbReference type="EMBL" id="LBWA01000012">
    <property type="protein sequence ID" value="KKQ97409.1"/>
    <property type="molecule type" value="Genomic_DNA"/>
</dbReference>
<proteinExistence type="predicted"/>
<evidence type="ECO:0000313" key="2">
    <source>
        <dbReference type="EMBL" id="KKQ97409.1"/>
    </source>
</evidence>
<sequence length="240" mass="26686">MRDREHFVVKSWRVLTALTLVGGVVLPACGSRETRTLESTTTLTTEHTPLPTETPIPSRTPTSTLTPTPTPDWESINKTSIETALDGETITLRQIAFNRVMVLHPPGIKDLVYGALTNEKGETQVLFENFDCEFIGLRDKGQLGEKEKVGTLLLPADAWDVSKVLFDEVRVKKTSELPGDVEVFESESFVLSGEETICPEVPVVKPATDFARRMYDQAKEIAVELFNRLSQAKLTPYPNP</sequence>
<accession>A0A0G0PH19</accession>
<name>A0A0G0PH19_9BACT</name>
<comment type="caution">
    <text evidence="2">The sequence shown here is derived from an EMBL/GenBank/DDBJ whole genome shotgun (WGS) entry which is preliminary data.</text>
</comment>
<feature type="compositionally biased region" description="Low complexity" evidence="1">
    <location>
        <begin position="37"/>
        <end position="67"/>
    </location>
</feature>
<gene>
    <name evidence="2" type="ORF">UT23_C0012G0019</name>
</gene>